<protein>
    <submittedName>
        <fullName evidence="1">Polyketide cyclase / dehydrase and lipid transport</fullName>
    </submittedName>
</protein>
<dbReference type="SUPFAM" id="SSF55961">
    <property type="entry name" value="Bet v1-like"/>
    <property type="match status" value="1"/>
</dbReference>
<dbReference type="InterPro" id="IPR019587">
    <property type="entry name" value="Polyketide_cyclase/dehydratase"/>
</dbReference>
<dbReference type="Proteomes" id="UP000190774">
    <property type="component" value="Unassembled WGS sequence"/>
</dbReference>
<dbReference type="CDD" id="cd07818">
    <property type="entry name" value="SRPBCC_1"/>
    <property type="match status" value="1"/>
</dbReference>
<dbReference type="Gene3D" id="3.30.530.20">
    <property type="match status" value="1"/>
</dbReference>
<accession>A0A1T4Z2G2</accession>
<evidence type="ECO:0000313" key="2">
    <source>
        <dbReference type="Proteomes" id="UP000190774"/>
    </source>
</evidence>
<dbReference type="Pfam" id="PF10604">
    <property type="entry name" value="Polyketide_cyc2"/>
    <property type="match status" value="1"/>
</dbReference>
<organism evidence="1 2">
    <name type="scientific">Prosthecobacter debontii</name>
    <dbReference type="NCBI Taxonomy" id="48467"/>
    <lineage>
        <taxon>Bacteria</taxon>
        <taxon>Pseudomonadati</taxon>
        <taxon>Verrucomicrobiota</taxon>
        <taxon>Verrucomicrobiia</taxon>
        <taxon>Verrucomicrobiales</taxon>
        <taxon>Verrucomicrobiaceae</taxon>
        <taxon>Prosthecobacter</taxon>
    </lineage>
</organism>
<dbReference type="RefSeq" id="WP_078815890.1">
    <property type="nucleotide sequence ID" value="NZ_FUYE01000024.1"/>
</dbReference>
<dbReference type="STRING" id="48467.SAMN02745166_04776"/>
<name>A0A1T4Z2G2_9BACT</name>
<keyword evidence="2" id="KW-1185">Reference proteome</keyword>
<sequence length="179" mass="19697">MFKKILIVLALAIIALVVVIQRQPDEFTVTRSTVMDASPQAVYEQVNDLHQWQDWSPWAKLDPQATATFTGPATGEGSSFAWSGNNEVGEGKQTIVESRPGELVRFKLEFIRPFAGTNDVDFTFKPEGTGTRVTWTMSGKANFISKTMGLVMDCDKMCGDFFVQGLANLKAIVETAPKA</sequence>
<dbReference type="AlphaFoldDB" id="A0A1T4Z2G2"/>
<dbReference type="OrthoDB" id="9807923at2"/>
<reference evidence="2" key="1">
    <citation type="submission" date="2017-02" db="EMBL/GenBank/DDBJ databases">
        <authorList>
            <person name="Varghese N."/>
            <person name="Submissions S."/>
        </authorList>
    </citation>
    <scope>NUCLEOTIDE SEQUENCE [LARGE SCALE GENOMIC DNA]</scope>
    <source>
        <strain evidence="2">ATCC 700200</strain>
    </source>
</reference>
<evidence type="ECO:0000313" key="1">
    <source>
        <dbReference type="EMBL" id="SKB07741.1"/>
    </source>
</evidence>
<gene>
    <name evidence="1" type="ORF">SAMN02745166_04776</name>
</gene>
<proteinExistence type="predicted"/>
<dbReference type="EMBL" id="FUYE01000024">
    <property type="protein sequence ID" value="SKB07741.1"/>
    <property type="molecule type" value="Genomic_DNA"/>
</dbReference>
<dbReference type="InterPro" id="IPR023393">
    <property type="entry name" value="START-like_dom_sf"/>
</dbReference>